<evidence type="ECO:0000313" key="4">
    <source>
        <dbReference type="Proteomes" id="UP001319080"/>
    </source>
</evidence>
<keyword evidence="1" id="KW-0328">Glycosyltransferase</keyword>
<accession>A0AAP2GP23</accession>
<keyword evidence="2" id="KW-0808">Transferase</keyword>
<dbReference type="GO" id="GO:0005829">
    <property type="term" value="C:cytosol"/>
    <property type="evidence" value="ECO:0007669"/>
    <property type="project" value="TreeGrafter"/>
</dbReference>
<dbReference type="GO" id="GO:0008713">
    <property type="term" value="F:ADP-heptose-lipopolysaccharide heptosyltransferase activity"/>
    <property type="evidence" value="ECO:0007669"/>
    <property type="project" value="TreeGrafter"/>
</dbReference>
<dbReference type="AlphaFoldDB" id="A0AAP2GP23"/>
<dbReference type="PANTHER" id="PTHR30160">
    <property type="entry name" value="TETRAACYLDISACCHARIDE 4'-KINASE-RELATED"/>
    <property type="match status" value="1"/>
</dbReference>
<dbReference type="Pfam" id="PF01075">
    <property type="entry name" value="Glyco_transf_9"/>
    <property type="match status" value="1"/>
</dbReference>
<gene>
    <name evidence="3" type="ORF">KK062_08000</name>
</gene>
<evidence type="ECO:0000256" key="1">
    <source>
        <dbReference type="ARBA" id="ARBA00022676"/>
    </source>
</evidence>
<organism evidence="3 4">
    <name type="scientific">Dawidia cretensis</name>
    <dbReference type="NCBI Taxonomy" id="2782350"/>
    <lineage>
        <taxon>Bacteria</taxon>
        <taxon>Pseudomonadati</taxon>
        <taxon>Bacteroidota</taxon>
        <taxon>Cytophagia</taxon>
        <taxon>Cytophagales</taxon>
        <taxon>Chryseotaleaceae</taxon>
        <taxon>Dawidia</taxon>
    </lineage>
</organism>
<dbReference type="EMBL" id="JAHESE010000005">
    <property type="protein sequence ID" value="MBT1708161.1"/>
    <property type="molecule type" value="Genomic_DNA"/>
</dbReference>
<dbReference type="RefSeq" id="WP_254083751.1">
    <property type="nucleotide sequence ID" value="NZ_JAHESE010000005.1"/>
</dbReference>
<dbReference type="Proteomes" id="UP001319080">
    <property type="component" value="Unassembled WGS sequence"/>
</dbReference>
<evidence type="ECO:0000256" key="2">
    <source>
        <dbReference type="ARBA" id="ARBA00022679"/>
    </source>
</evidence>
<evidence type="ECO:0000313" key="3">
    <source>
        <dbReference type="EMBL" id="MBT1708161.1"/>
    </source>
</evidence>
<reference evidence="3 4" key="1">
    <citation type="submission" date="2021-05" db="EMBL/GenBank/DDBJ databases">
        <title>A Polyphasic approach of four new species of the genus Ohtaekwangia: Ohtaekwangia histidinii sp. nov., Ohtaekwangia cretensis sp. nov., Ohtaekwangia indiensis sp. nov., Ohtaekwangia reichenbachii sp. nov. from diverse environment.</title>
        <authorList>
            <person name="Octaviana S."/>
        </authorList>
    </citation>
    <scope>NUCLEOTIDE SEQUENCE [LARGE SCALE GENOMIC DNA]</scope>
    <source>
        <strain evidence="3 4">PWU5</strain>
    </source>
</reference>
<name>A0AAP2GP23_9BACT</name>
<dbReference type="GO" id="GO:0009244">
    <property type="term" value="P:lipopolysaccharide core region biosynthetic process"/>
    <property type="evidence" value="ECO:0007669"/>
    <property type="project" value="TreeGrafter"/>
</dbReference>
<proteinExistence type="predicted"/>
<dbReference type="InterPro" id="IPR002201">
    <property type="entry name" value="Glyco_trans_9"/>
</dbReference>
<comment type="caution">
    <text evidence="3">The sequence shown here is derived from an EMBL/GenBank/DDBJ whole genome shotgun (WGS) entry which is preliminary data.</text>
</comment>
<dbReference type="Gene3D" id="3.40.50.2000">
    <property type="entry name" value="Glycogen Phosphorylase B"/>
    <property type="match status" value="2"/>
</dbReference>
<dbReference type="SUPFAM" id="SSF53756">
    <property type="entry name" value="UDP-Glycosyltransferase/glycogen phosphorylase"/>
    <property type="match status" value="1"/>
</dbReference>
<dbReference type="CDD" id="cd03789">
    <property type="entry name" value="GT9_LPS_heptosyltransferase"/>
    <property type="match status" value="1"/>
</dbReference>
<dbReference type="PANTHER" id="PTHR30160:SF1">
    <property type="entry name" value="LIPOPOLYSACCHARIDE 1,2-N-ACETYLGLUCOSAMINETRANSFERASE-RELATED"/>
    <property type="match status" value="1"/>
</dbReference>
<keyword evidence="4" id="KW-1185">Reference proteome</keyword>
<sequence>MTSTASSPASPFHNIQKIAIFRSLYVGDMLCIIPTVRAIRKAFPQASITLIGLPWQQAFVQRFAHYFDEHIVAPGLPGLPEQPFDAVKAVDFLSAMQQRSFDLVLQMQGNGAVTNALCSLFNARYTAGLRRDLDFHDDCALFPVSPDTDHEITRFLKLVDALGIRRHGIDLEFPILPDEEQNYHDLRKTLALPAKTRYICLHAGARDVRRRWPAANYALVGDALIRHDYTVVLTGSEDERTLLDEVVGQMSQVPINLVRAAGHVGLGELAALLRDAVFLISNDTGVSHIAAALRVPSLVLFSPHSDVRRWAPLDRQQHQVMTFDEAADPMAVTQRVLEKLERYSVAAS</sequence>
<dbReference type="InterPro" id="IPR051199">
    <property type="entry name" value="LPS_LOS_Heptosyltrfase"/>
</dbReference>
<protein>
    <submittedName>
        <fullName evidence="3">Glycosyltransferase family 9 protein</fullName>
    </submittedName>
</protein>